<evidence type="ECO:0000256" key="1">
    <source>
        <dbReference type="SAM" id="MobiDB-lite"/>
    </source>
</evidence>
<accession>G0UZF2</accession>
<name>G0UZF2_TRYCI</name>
<feature type="compositionally biased region" description="Basic and acidic residues" evidence="1">
    <location>
        <begin position="235"/>
        <end position="245"/>
    </location>
</feature>
<dbReference type="EMBL" id="HE575324">
    <property type="protein sequence ID" value="CCC94771.1"/>
    <property type="molecule type" value="Genomic_DNA"/>
</dbReference>
<dbReference type="VEuPathDB" id="TriTrypDB:TcIL3000.11.1550"/>
<proteinExistence type="predicted"/>
<dbReference type="InterPro" id="IPR012340">
    <property type="entry name" value="NA-bd_OB-fold"/>
</dbReference>
<organism evidence="2">
    <name type="scientific">Trypanosoma congolense (strain IL3000)</name>
    <dbReference type="NCBI Taxonomy" id="1068625"/>
    <lineage>
        <taxon>Eukaryota</taxon>
        <taxon>Discoba</taxon>
        <taxon>Euglenozoa</taxon>
        <taxon>Kinetoplastea</taxon>
        <taxon>Metakinetoplastina</taxon>
        <taxon>Trypanosomatida</taxon>
        <taxon>Trypanosomatidae</taxon>
        <taxon>Trypanosoma</taxon>
        <taxon>Nannomonas</taxon>
    </lineage>
</organism>
<gene>
    <name evidence="2" type="ORF">TCIL3000_11_1550</name>
</gene>
<feature type="compositionally biased region" description="Acidic residues" evidence="1">
    <location>
        <begin position="219"/>
        <end position="234"/>
    </location>
</feature>
<sequence length="245" mass="27513">MYISTSFHQGLMSGCGRKHRAKHLTRQFLDATAWCGPGEGELMAVCTEAPQGQHVRVVLVDPPTHSGVGDCCDVERFNPDHVKEHLVFVPGKFRKVIWLAVRDIVVVADCASVAFKPSPDQLKYFFTEHPEWRVLLTAVQDHVERNRREMEQQPQYAKPRNTTTALLPNMARVADAGEEGGDGWREYAGSISDGDEDDAVEPINPNRNNIRHKVPFFFGDDDDEGEEEEEEEEEAVTHGDDADAE</sequence>
<feature type="region of interest" description="Disordered" evidence="1">
    <location>
        <begin position="177"/>
        <end position="245"/>
    </location>
</feature>
<reference evidence="2" key="1">
    <citation type="journal article" date="2012" name="Proc. Natl. Acad. Sci. U.S.A.">
        <title>Antigenic diversity is generated by distinct evolutionary mechanisms in African trypanosome species.</title>
        <authorList>
            <person name="Jackson A.P."/>
            <person name="Berry A."/>
            <person name="Aslett M."/>
            <person name="Allison H.C."/>
            <person name="Burton P."/>
            <person name="Vavrova-Anderson J."/>
            <person name="Brown R."/>
            <person name="Browne H."/>
            <person name="Corton N."/>
            <person name="Hauser H."/>
            <person name="Gamble J."/>
            <person name="Gilderthorp R."/>
            <person name="Marcello L."/>
            <person name="McQuillan J."/>
            <person name="Otto T.D."/>
            <person name="Quail M.A."/>
            <person name="Sanders M.J."/>
            <person name="van Tonder A."/>
            <person name="Ginger M.L."/>
            <person name="Field M.C."/>
            <person name="Barry J.D."/>
            <person name="Hertz-Fowler C."/>
            <person name="Berriman M."/>
        </authorList>
    </citation>
    <scope>NUCLEOTIDE SEQUENCE</scope>
    <source>
        <strain evidence="2">IL3000</strain>
    </source>
</reference>
<evidence type="ECO:0000313" key="2">
    <source>
        <dbReference type="EMBL" id="CCC94771.1"/>
    </source>
</evidence>
<protein>
    <submittedName>
        <fullName evidence="2">Uncharacterized protein TCIL3000_11_1550</fullName>
    </submittedName>
</protein>
<dbReference type="AlphaFoldDB" id="G0UZF2"/>
<dbReference type="SUPFAM" id="SSF50249">
    <property type="entry name" value="Nucleic acid-binding proteins"/>
    <property type="match status" value="1"/>
</dbReference>